<evidence type="ECO:0000256" key="3">
    <source>
        <dbReference type="ARBA" id="ARBA00001974"/>
    </source>
</evidence>
<evidence type="ECO:0000256" key="17">
    <source>
        <dbReference type="SAM" id="MobiDB-lite"/>
    </source>
</evidence>
<dbReference type="Pfam" id="PF03460">
    <property type="entry name" value="NIR_SIR_ferr"/>
    <property type="match status" value="1"/>
</dbReference>
<feature type="region of interest" description="Disordered" evidence="17">
    <location>
        <begin position="1"/>
        <end position="39"/>
    </location>
</feature>
<dbReference type="Gene3D" id="2.102.10.10">
    <property type="entry name" value="Rieske [2Fe-2S] iron-sulphur domain"/>
    <property type="match status" value="1"/>
</dbReference>
<evidence type="ECO:0000256" key="16">
    <source>
        <dbReference type="ARBA" id="ARBA00034078"/>
    </source>
</evidence>
<dbReference type="Gene3D" id="3.50.50.60">
    <property type="entry name" value="FAD/NAD(P)-binding domain"/>
    <property type="match status" value="2"/>
</dbReference>
<organism evidence="19 20">
    <name type="scientific">Cutaneotrichosporon spelunceum</name>
    <dbReference type="NCBI Taxonomy" id="1672016"/>
    <lineage>
        <taxon>Eukaryota</taxon>
        <taxon>Fungi</taxon>
        <taxon>Dikarya</taxon>
        <taxon>Basidiomycota</taxon>
        <taxon>Agaricomycotina</taxon>
        <taxon>Tremellomycetes</taxon>
        <taxon>Trichosporonales</taxon>
        <taxon>Trichosporonaceae</taxon>
        <taxon>Cutaneotrichosporon</taxon>
    </lineage>
</organism>
<evidence type="ECO:0000256" key="12">
    <source>
        <dbReference type="ARBA" id="ARBA00023002"/>
    </source>
</evidence>
<comment type="similarity">
    <text evidence="5">Belongs to the nitrite and sulfite reductase 4Fe-4S domain family.</text>
</comment>
<dbReference type="Proteomes" id="UP001222932">
    <property type="component" value="Unassembled WGS sequence"/>
</dbReference>
<dbReference type="InterPro" id="IPR017941">
    <property type="entry name" value="Rieske_2Fe-2S"/>
</dbReference>
<dbReference type="EMBL" id="BTCM01000004">
    <property type="protein sequence ID" value="GMK57967.1"/>
    <property type="molecule type" value="Genomic_DNA"/>
</dbReference>
<dbReference type="NCBIfam" id="TIGR02378">
    <property type="entry name" value="nirD_assim_sml"/>
    <property type="match status" value="1"/>
</dbReference>
<gene>
    <name evidence="19" type="ORF">CspeluHIS016_0408010</name>
</gene>
<keyword evidence="6" id="KW-0004">4Fe-4S</keyword>
<dbReference type="GO" id="GO:0051539">
    <property type="term" value="F:4 iron, 4 sulfur cluster binding"/>
    <property type="evidence" value="ECO:0007669"/>
    <property type="project" value="UniProtKB-KW"/>
</dbReference>
<evidence type="ECO:0000259" key="18">
    <source>
        <dbReference type="PROSITE" id="PS51296"/>
    </source>
</evidence>
<dbReference type="InterPro" id="IPR041854">
    <property type="entry name" value="BFD-like_2Fe2S-bd_dom_sf"/>
</dbReference>
<protein>
    <recommendedName>
        <fullName evidence="18">Rieske domain-containing protein</fullName>
    </recommendedName>
</protein>
<evidence type="ECO:0000256" key="9">
    <source>
        <dbReference type="ARBA" id="ARBA00022714"/>
    </source>
</evidence>
<dbReference type="FunFam" id="3.30.413.10:FF:000007">
    <property type="entry name" value="Nitrite reductase [NAD(P)H] large subunit"/>
    <property type="match status" value="1"/>
</dbReference>
<comment type="pathway">
    <text evidence="4">Nitrogen metabolism; nitrate reduction (assimilation).</text>
</comment>
<dbReference type="PANTHER" id="PTHR43809">
    <property type="entry name" value="NITRITE REDUCTASE (NADH) LARGE SUBUNIT"/>
    <property type="match status" value="1"/>
</dbReference>
<dbReference type="PRINTS" id="PR00368">
    <property type="entry name" value="FADPNR"/>
</dbReference>
<evidence type="ECO:0000256" key="13">
    <source>
        <dbReference type="ARBA" id="ARBA00023004"/>
    </source>
</evidence>
<evidence type="ECO:0000256" key="5">
    <source>
        <dbReference type="ARBA" id="ARBA00010429"/>
    </source>
</evidence>
<dbReference type="AlphaFoldDB" id="A0AAD3YDH8"/>
<evidence type="ECO:0000256" key="10">
    <source>
        <dbReference type="ARBA" id="ARBA00022723"/>
    </source>
</evidence>
<dbReference type="InterPro" id="IPR045854">
    <property type="entry name" value="NO2/SO3_Rdtase_4Fe4S_sf"/>
</dbReference>
<dbReference type="GO" id="GO:0051537">
    <property type="term" value="F:2 iron, 2 sulfur cluster binding"/>
    <property type="evidence" value="ECO:0007669"/>
    <property type="project" value="UniProtKB-KW"/>
</dbReference>
<dbReference type="InterPro" id="IPR036922">
    <property type="entry name" value="Rieske_2Fe-2S_sf"/>
</dbReference>
<feature type="compositionally biased region" description="Low complexity" evidence="17">
    <location>
        <begin position="29"/>
        <end position="39"/>
    </location>
</feature>
<evidence type="ECO:0000256" key="6">
    <source>
        <dbReference type="ARBA" id="ARBA00022485"/>
    </source>
</evidence>
<accession>A0AAD3YDH8</accession>
<dbReference type="Gene3D" id="3.30.413.10">
    <property type="entry name" value="Sulfite Reductase Hemoprotein, domain 1"/>
    <property type="match status" value="1"/>
</dbReference>
<dbReference type="InterPro" id="IPR052034">
    <property type="entry name" value="NasD-like"/>
</dbReference>
<comment type="cofactor">
    <cofactor evidence="2">
        <name>[4Fe-4S] cluster</name>
        <dbReference type="ChEBI" id="CHEBI:49883"/>
    </cofactor>
</comment>
<keyword evidence="10" id="KW-0479">Metal-binding</keyword>
<dbReference type="InterPro" id="IPR006067">
    <property type="entry name" value="NO2/SO3_Rdtase_4Fe4S_dom"/>
</dbReference>
<dbReference type="PROSITE" id="PS00365">
    <property type="entry name" value="NIR_SIR"/>
    <property type="match status" value="1"/>
</dbReference>
<name>A0AAD3YDH8_9TREE</name>
<dbReference type="PANTHER" id="PTHR43809:SF1">
    <property type="entry name" value="NITRITE REDUCTASE (NADH) LARGE SUBUNIT"/>
    <property type="match status" value="1"/>
</dbReference>
<reference evidence="19" key="1">
    <citation type="journal article" date="2023" name="BMC Genomics">
        <title>Chromosome-level genome assemblies of Cutaneotrichosporon spp. (Trichosporonales, Basidiomycota) reveal imbalanced evolution between nucleotide sequences and chromosome synteny.</title>
        <authorList>
            <person name="Kobayashi Y."/>
            <person name="Kayamori A."/>
            <person name="Aoki K."/>
            <person name="Shiwa Y."/>
            <person name="Matsutani M."/>
            <person name="Fujita N."/>
            <person name="Sugita T."/>
            <person name="Iwasaki W."/>
            <person name="Tanaka N."/>
            <person name="Takashima M."/>
        </authorList>
    </citation>
    <scope>NUCLEOTIDE SEQUENCE</scope>
    <source>
        <strain evidence="19">HIS016</strain>
    </source>
</reference>
<dbReference type="PROSITE" id="PS51296">
    <property type="entry name" value="RIESKE"/>
    <property type="match status" value="1"/>
</dbReference>
<dbReference type="SUPFAM" id="SSF55124">
    <property type="entry name" value="Nitrite/Sulfite reductase N-terminal domain-like"/>
    <property type="match status" value="1"/>
</dbReference>
<evidence type="ECO:0000256" key="7">
    <source>
        <dbReference type="ARBA" id="ARBA00022617"/>
    </source>
</evidence>
<keyword evidence="8" id="KW-0285">Flavoprotein</keyword>
<dbReference type="SUPFAM" id="SSF51905">
    <property type="entry name" value="FAD/NAD(P)-binding domain"/>
    <property type="match status" value="2"/>
</dbReference>
<dbReference type="InterPro" id="IPR036188">
    <property type="entry name" value="FAD/NAD-bd_sf"/>
</dbReference>
<dbReference type="InterPro" id="IPR036136">
    <property type="entry name" value="Nit/Sulf_reduc_fer-like_dom_sf"/>
</dbReference>
<dbReference type="GO" id="GO:0042128">
    <property type="term" value="P:nitrate assimilation"/>
    <property type="evidence" value="ECO:0007669"/>
    <property type="project" value="UniProtKB-KW"/>
</dbReference>
<keyword evidence="12" id="KW-0560">Oxidoreductase</keyword>
<dbReference type="GO" id="GO:0008942">
    <property type="term" value="F:nitrite reductase [NAD(P)H] activity"/>
    <property type="evidence" value="ECO:0007669"/>
    <property type="project" value="InterPro"/>
</dbReference>
<dbReference type="Pfam" id="PF07992">
    <property type="entry name" value="Pyr_redox_2"/>
    <property type="match status" value="1"/>
</dbReference>
<dbReference type="GO" id="GO:0046872">
    <property type="term" value="F:metal ion binding"/>
    <property type="evidence" value="ECO:0007669"/>
    <property type="project" value="UniProtKB-KW"/>
</dbReference>
<dbReference type="Pfam" id="PF13806">
    <property type="entry name" value="Rieske_2"/>
    <property type="match status" value="1"/>
</dbReference>
<keyword evidence="20" id="KW-1185">Reference proteome</keyword>
<dbReference type="Pfam" id="PF04324">
    <property type="entry name" value="Fer2_BFD"/>
    <property type="match status" value="1"/>
</dbReference>
<comment type="cofactor">
    <cofactor evidence="16">
        <name>[2Fe-2S] cluster</name>
        <dbReference type="ChEBI" id="CHEBI:190135"/>
    </cofactor>
</comment>
<feature type="domain" description="Rieske" evidence="18">
    <location>
        <begin position="946"/>
        <end position="1051"/>
    </location>
</feature>
<dbReference type="SUPFAM" id="SSF56014">
    <property type="entry name" value="Nitrite and sulphite reductase 4Fe-4S domain-like"/>
    <property type="match status" value="1"/>
</dbReference>
<evidence type="ECO:0000256" key="15">
    <source>
        <dbReference type="ARBA" id="ARBA00023063"/>
    </source>
</evidence>
<dbReference type="CDD" id="cd03529">
    <property type="entry name" value="Rieske_NirD"/>
    <property type="match status" value="1"/>
</dbReference>
<evidence type="ECO:0000313" key="20">
    <source>
        <dbReference type="Proteomes" id="UP001222932"/>
    </source>
</evidence>
<reference evidence="19" key="2">
    <citation type="submission" date="2023-06" db="EMBL/GenBank/DDBJ databases">
        <authorList>
            <person name="Kobayashi Y."/>
            <person name="Kayamori A."/>
            <person name="Aoki K."/>
            <person name="Shiwa Y."/>
            <person name="Fujita N."/>
            <person name="Sugita T."/>
            <person name="Iwasaki W."/>
            <person name="Tanaka N."/>
            <person name="Takashima M."/>
        </authorList>
    </citation>
    <scope>NUCLEOTIDE SEQUENCE</scope>
    <source>
        <strain evidence="19">HIS016</strain>
    </source>
</reference>
<dbReference type="InterPro" id="IPR006066">
    <property type="entry name" value="NO2/SO3_Rdtase_FeS/sirohaem_BS"/>
</dbReference>
<dbReference type="Pfam" id="PF01077">
    <property type="entry name" value="NIR_SIR"/>
    <property type="match status" value="1"/>
</dbReference>
<dbReference type="PRINTS" id="PR00411">
    <property type="entry name" value="PNDRDTASEI"/>
</dbReference>
<evidence type="ECO:0000256" key="14">
    <source>
        <dbReference type="ARBA" id="ARBA00023014"/>
    </source>
</evidence>
<sequence>MSTTRARSRRDSSSGTAPRIGNRSRSTRRTGTARQASRSKACLPAERRIQVMVVGLGMVGIAFIEKLLTLDVEGRYFVRTCGEEPTYAYNRVGLTEYFQHRNIEDLYLNDVSWYAKQSPDHFAFHIGEQVTHIDTESRTVTTSKNKLFQYDILVMATGSVADLPSYITRTEAANTKGVFVYRSIADLEGIIQYAEHGQVNRATVVGGGLLGLEAAKAVYDMPCVPDVSIMIRQDYPLNRQLDAPAGELVMQRIEAMGVKVLTRCSPKGISTENGTFTGFNEPQVDSDMVIFATGIRPRDDLAAATGMKTAPRGGIIVDDSLLTNIPNVYAIGECASWRGNYYGLIAPGVEMASILAFNLTQTHGRGAHAPRKMNPPDLSTRLKLMGVDVASFGNYFADTREAPKPTPTAPGEVTINQVRPSRRDHLLADGAIKCLTYHDPIASVYKKYLFSEDGKHLIGGMMIGDVSDFTKLVAITKKKKALDVPPSQFILGAKANAEEDGDDLDDDAVVCSCHNVTKGAISQCVKDGITELPEIKCKTKAGSGCGGCVPLVTAIFKSEMKKAGHQISKNLCMHIKMSRQDLLAVVKVKKLCDFRTIMDTIGQPGSQGCEICKPAIASVLAGLHNEHVMLPRHHGNQDTNDKFMANIQRNGSFSVVPRIPGGEVKPEQLVAIGQIASEYSLYTKITGGQRIDMFGAKKPDLPDIWAKLHKVGLESGQAYGKSLRTVKSCVGSTWCRFGVGDSVGLAIDLENRYRGVRAPHKFKGGVSGCVRECAEAQSKDFGLIATDKGWNIFIGGNGGANPRHALLFAQDVPPTKVVRILDRYIMFYIRTAEHLQRTAPWVESFDGGLAKLQRILIDDELGICADLEGEMSSLVDSYEDEWQKAVKDPLVRSKFRQFVNTPERREAVEIVDERGQHRAADWPKEFPSQKFKLASLPTPKSEWKWVPLATVSDLAPNDENTTSAAVRYGKDSQLAIFHVPHKGYYATQQMCPHKRAFVLDHGIVGDKDGELYVSCPLHKRNFKLDNGDCINDSEYSVLAFEVRPEGGKLLVLLPPEDELDMVIGASKWMVRKDTAKEMGGIAASSLGGSGCGGDSGGCGNPKLEW</sequence>
<dbReference type="Gene3D" id="1.10.10.1100">
    <property type="entry name" value="BFD-like [2Fe-2S]-binding domain"/>
    <property type="match status" value="1"/>
</dbReference>
<keyword evidence="7" id="KW-0349">Heme</keyword>
<keyword evidence="13" id="KW-0408">Iron</keyword>
<dbReference type="GO" id="GO:0020037">
    <property type="term" value="F:heme binding"/>
    <property type="evidence" value="ECO:0007669"/>
    <property type="project" value="InterPro"/>
</dbReference>
<dbReference type="InterPro" id="IPR023753">
    <property type="entry name" value="FAD/NAD-binding_dom"/>
</dbReference>
<proteinExistence type="inferred from homology"/>
<dbReference type="SUPFAM" id="SSF50022">
    <property type="entry name" value="ISP domain"/>
    <property type="match status" value="1"/>
</dbReference>
<keyword evidence="9" id="KW-0001">2Fe-2S</keyword>
<evidence type="ECO:0000256" key="8">
    <source>
        <dbReference type="ARBA" id="ARBA00022630"/>
    </source>
</evidence>
<dbReference type="PRINTS" id="PR00397">
    <property type="entry name" value="SIROHAEM"/>
</dbReference>
<comment type="caution">
    <text evidence="19">The sequence shown here is derived from an EMBL/GenBank/DDBJ whole genome shotgun (WGS) entry which is preliminary data.</text>
</comment>
<keyword evidence="15" id="KW-0534">Nitrate assimilation</keyword>
<dbReference type="InterPro" id="IPR012748">
    <property type="entry name" value="Rieske-like_NirD"/>
</dbReference>
<dbReference type="InterPro" id="IPR005117">
    <property type="entry name" value="NiRdtase/SiRdtase_haem-b_fer"/>
</dbReference>
<evidence type="ECO:0000313" key="19">
    <source>
        <dbReference type="EMBL" id="GMK57967.1"/>
    </source>
</evidence>
<comment type="cofactor">
    <cofactor evidence="1">
        <name>siroheme</name>
        <dbReference type="ChEBI" id="CHEBI:60052"/>
    </cofactor>
</comment>
<evidence type="ECO:0000256" key="1">
    <source>
        <dbReference type="ARBA" id="ARBA00001929"/>
    </source>
</evidence>
<keyword evidence="11" id="KW-0274">FAD</keyword>
<comment type="cofactor">
    <cofactor evidence="3">
        <name>FAD</name>
        <dbReference type="ChEBI" id="CHEBI:57692"/>
    </cofactor>
</comment>
<evidence type="ECO:0000256" key="2">
    <source>
        <dbReference type="ARBA" id="ARBA00001966"/>
    </source>
</evidence>
<evidence type="ECO:0000256" key="11">
    <source>
        <dbReference type="ARBA" id="ARBA00022827"/>
    </source>
</evidence>
<keyword evidence="14" id="KW-0411">Iron-sulfur</keyword>
<dbReference type="InterPro" id="IPR007419">
    <property type="entry name" value="BFD-like_2Fe2S-bd_dom"/>
</dbReference>
<evidence type="ECO:0000256" key="4">
    <source>
        <dbReference type="ARBA" id="ARBA00005096"/>
    </source>
</evidence>